<proteinExistence type="predicted"/>
<dbReference type="GeneID" id="93373898"/>
<dbReference type="EMBL" id="CP017839">
    <property type="protein sequence ID" value="APA97322.1"/>
    <property type="molecule type" value="Genomic_DNA"/>
</dbReference>
<evidence type="ECO:0000313" key="4">
    <source>
        <dbReference type="EMBL" id="APA97322.1"/>
    </source>
</evidence>
<dbReference type="InterPro" id="IPR037238">
    <property type="entry name" value="YbiA-like_sf"/>
</dbReference>
<dbReference type="SUPFAM" id="SSF143990">
    <property type="entry name" value="YbiA-like"/>
    <property type="match status" value="1"/>
</dbReference>
<dbReference type="AlphaFoldDB" id="A0ABC8ASZ6"/>
<dbReference type="CDD" id="cd15457">
    <property type="entry name" value="NADAR"/>
    <property type="match status" value="1"/>
</dbReference>
<dbReference type="Proteomes" id="UP000180166">
    <property type="component" value="Chromosome"/>
</dbReference>
<organism evidence="4 5">
    <name type="scientific">Nocardia seriolae</name>
    <dbReference type="NCBI Taxonomy" id="37332"/>
    <lineage>
        <taxon>Bacteria</taxon>
        <taxon>Bacillati</taxon>
        <taxon>Actinomycetota</taxon>
        <taxon>Actinomycetes</taxon>
        <taxon>Mycobacteriales</taxon>
        <taxon>Nocardiaceae</taxon>
        <taxon>Nocardia</taxon>
    </lineage>
</organism>
<evidence type="ECO:0000313" key="5">
    <source>
        <dbReference type="Proteomes" id="UP000180166"/>
    </source>
</evidence>
<dbReference type="KEGG" id="nsr:NS506_03269"/>
<accession>A0ABC8ASZ6</accession>
<comment type="catalytic activity">
    <reaction evidence="1">
        <text>5-amino-6-(5-phospho-D-ribosylamino)uracil + H2O = 5,6-diaminouracil + D-ribose 5-phosphate</text>
        <dbReference type="Rhea" id="RHEA:55020"/>
        <dbReference type="ChEBI" id="CHEBI:15377"/>
        <dbReference type="ChEBI" id="CHEBI:46252"/>
        <dbReference type="ChEBI" id="CHEBI:58453"/>
        <dbReference type="ChEBI" id="CHEBI:78346"/>
    </reaction>
</comment>
<dbReference type="InterPro" id="IPR012816">
    <property type="entry name" value="NADAR"/>
</dbReference>
<dbReference type="NCBIfam" id="TIGR02464">
    <property type="entry name" value="ribofla_fusion"/>
    <property type="match status" value="1"/>
</dbReference>
<protein>
    <submittedName>
        <fullName evidence="4">N-glycosidase</fullName>
    </submittedName>
</protein>
<gene>
    <name evidence="4" type="ORF">NS506_03269</name>
</gene>
<name>A0ABC8ASZ6_9NOCA</name>
<evidence type="ECO:0000256" key="1">
    <source>
        <dbReference type="ARBA" id="ARBA00000022"/>
    </source>
</evidence>
<reference evidence="4 5" key="1">
    <citation type="submission" date="2016-10" db="EMBL/GenBank/DDBJ databases">
        <title>Genome sequence of Nocardia seriolae strain EM150506, isolated from Anguila japonica.</title>
        <authorList>
            <person name="Han H.-J."/>
        </authorList>
    </citation>
    <scope>NUCLEOTIDE SEQUENCE [LARGE SCALE GENOMIC DNA]</scope>
    <source>
        <strain evidence="4 5">EM150506</strain>
    </source>
</reference>
<evidence type="ECO:0000256" key="2">
    <source>
        <dbReference type="ARBA" id="ARBA00000751"/>
    </source>
</evidence>
<feature type="domain" description="NADAR" evidence="3">
    <location>
        <begin position="20"/>
        <end position="178"/>
    </location>
</feature>
<evidence type="ECO:0000259" key="3">
    <source>
        <dbReference type="Pfam" id="PF08719"/>
    </source>
</evidence>
<comment type="catalytic activity">
    <reaction evidence="2">
        <text>2,5-diamino-6-hydroxy-4-(5-phosphoribosylamino)-pyrimidine + H2O = 2,5,6-triamino-4-hydroxypyrimidine + D-ribose 5-phosphate</text>
        <dbReference type="Rhea" id="RHEA:23436"/>
        <dbReference type="ChEBI" id="CHEBI:15377"/>
        <dbReference type="ChEBI" id="CHEBI:58614"/>
        <dbReference type="ChEBI" id="CHEBI:78346"/>
        <dbReference type="ChEBI" id="CHEBI:137796"/>
    </reaction>
</comment>
<sequence length="184" mass="20457">MDRAQLTAEMADGARPEFLFFWGHTRTPGHEVGKWVLSQWWPIEFTVDGQTYASAEHFMMAEKARLFGDEPMRTRILAGGTPADAKRLGRAISGFDQDTWEAHRYDIVLRGSIAKFGQHDLLRGFLLATTEKVLVEAAPRDTIWGIGLGAENSAAADPSQWRGENLLGFALMDARDALAPARQL</sequence>
<dbReference type="Gene3D" id="1.10.357.40">
    <property type="entry name" value="YbiA-like"/>
    <property type="match status" value="1"/>
</dbReference>
<dbReference type="RefSeq" id="WP_033089684.1">
    <property type="nucleotide sequence ID" value="NZ_AP017900.1"/>
</dbReference>
<dbReference type="Pfam" id="PF08719">
    <property type="entry name" value="NADAR"/>
    <property type="match status" value="1"/>
</dbReference>